<sequence length="61" mass="6981">MCTSTDLNLRALWGVSLVRKPSFPDPQVDLGFPVQKVRICDILGVIRNWNIYSFVQVMDVE</sequence>
<name>A0A0C2ZVA2_9AGAM</name>
<dbReference type="EMBL" id="KN822022">
    <property type="protein sequence ID" value="KIM65418.1"/>
    <property type="molecule type" value="Genomic_DNA"/>
</dbReference>
<accession>A0A0C2ZVA2</accession>
<organism evidence="1 2">
    <name type="scientific">Scleroderma citrinum Foug A</name>
    <dbReference type="NCBI Taxonomy" id="1036808"/>
    <lineage>
        <taxon>Eukaryota</taxon>
        <taxon>Fungi</taxon>
        <taxon>Dikarya</taxon>
        <taxon>Basidiomycota</taxon>
        <taxon>Agaricomycotina</taxon>
        <taxon>Agaricomycetes</taxon>
        <taxon>Agaricomycetidae</taxon>
        <taxon>Boletales</taxon>
        <taxon>Sclerodermatineae</taxon>
        <taxon>Sclerodermataceae</taxon>
        <taxon>Scleroderma</taxon>
    </lineage>
</organism>
<protein>
    <submittedName>
        <fullName evidence="1">Uncharacterized protein</fullName>
    </submittedName>
</protein>
<keyword evidence="2" id="KW-1185">Reference proteome</keyword>
<reference evidence="1 2" key="1">
    <citation type="submission" date="2014-04" db="EMBL/GenBank/DDBJ databases">
        <authorList>
            <consortium name="DOE Joint Genome Institute"/>
            <person name="Kuo A."/>
            <person name="Kohler A."/>
            <person name="Nagy L.G."/>
            <person name="Floudas D."/>
            <person name="Copeland A."/>
            <person name="Barry K.W."/>
            <person name="Cichocki N."/>
            <person name="Veneault-Fourrey C."/>
            <person name="LaButti K."/>
            <person name="Lindquist E.A."/>
            <person name="Lipzen A."/>
            <person name="Lundell T."/>
            <person name="Morin E."/>
            <person name="Murat C."/>
            <person name="Sun H."/>
            <person name="Tunlid A."/>
            <person name="Henrissat B."/>
            <person name="Grigoriev I.V."/>
            <person name="Hibbett D.S."/>
            <person name="Martin F."/>
            <person name="Nordberg H.P."/>
            <person name="Cantor M.N."/>
            <person name="Hua S.X."/>
        </authorList>
    </citation>
    <scope>NUCLEOTIDE SEQUENCE [LARGE SCALE GENOMIC DNA]</scope>
    <source>
        <strain evidence="1 2">Foug A</strain>
    </source>
</reference>
<evidence type="ECO:0000313" key="1">
    <source>
        <dbReference type="EMBL" id="KIM65418.1"/>
    </source>
</evidence>
<evidence type="ECO:0000313" key="2">
    <source>
        <dbReference type="Proteomes" id="UP000053989"/>
    </source>
</evidence>
<dbReference type="AlphaFoldDB" id="A0A0C2ZVA2"/>
<proteinExistence type="predicted"/>
<dbReference type="InParanoid" id="A0A0C2ZVA2"/>
<dbReference type="Proteomes" id="UP000053989">
    <property type="component" value="Unassembled WGS sequence"/>
</dbReference>
<reference evidence="2" key="2">
    <citation type="submission" date="2015-01" db="EMBL/GenBank/DDBJ databases">
        <title>Evolutionary Origins and Diversification of the Mycorrhizal Mutualists.</title>
        <authorList>
            <consortium name="DOE Joint Genome Institute"/>
            <consortium name="Mycorrhizal Genomics Consortium"/>
            <person name="Kohler A."/>
            <person name="Kuo A."/>
            <person name="Nagy L.G."/>
            <person name="Floudas D."/>
            <person name="Copeland A."/>
            <person name="Barry K.W."/>
            <person name="Cichocki N."/>
            <person name="Veneault-Fourrey C."/>
            <person name="LaButti K."/>
            <person name="Lindquist E.A."/>
            <person name="Lipzen A."/>
            <person name="Lundell T."/>
            <person name="Morin E."/>
            <person name="Murat C."/>
            <person name="Riley R."/>
            <person name="Ohm R."/>
            <person name="Sun H."/>
            <person name="Tunlid A."/>
            <person name="Henrissat B."/>
            <person name="Grigoriev I.V."/>
            <person name="Hibbett D.S."/>
            <person name="Martin F."/>
        </authorList>
    </citation>
    <scope>NUCLEOTIDE SEQUENCE [LARGE SCALE GENOMIC DNA]</scope>
    <source>
        <strain evidence="2">Foug A</strain>
    </source>
</reference>
<gene>
    <name evidence="1" type="ORF">SCLCIDRAFT_1212156</name>
</gene>
<dbReference type="HOGENOM" id="CLU_2924010_0_0_1"/>